<dbReference type="AlphaFoldDB" id="A0A6M8EM93"/>
<name>A0A6M8EM93_9BACT</name>
<proteinExistence type="predicted"/>
<protein>
    <submittedName>
        <fullName evidence="3">Uncharacterized protein</fullName>
    </submittedName>
</protein>
<dbReference type="KEGG" id="paco:AACT_0867"/>
<dbReference type="EMBL" id="CP042652">
    <property type="protein sequence ID" value="QKE28061.1"/>
    <property type="molecule type" value="Genomic_DNA"/>
</dbReference>
<feature type="compositionally biased region" description="Polar residues" evidence="1">
    <location>
        <begin position="43"/>
        <end position="54"/>
    </location>
</feature>
<evidence type="ECO:0000256" key="2">
    <source>
        <dbReference type="SAM" id="Phobius"/>
    </source>
</evidence>
<dbReference type="Proteomes" id="UP000503483">
    <property type="component" value="Chromosome"/>
</dbReference>
<gene>
    <name evidence="3" type="ORF">AACT_0867</name>
</gene>
<organism evidence="3 4">
    <name type="scientific">Arcobacter acticola</name>
    <dbReference type="NCBI Taxonomy" id="1849015"/>
    <lineage>
        <taxon>Bacteria</taxon>
        <taxon>Pseudomonadati</taxon>
        <taxon>Campylobacterota</taxon>
        <taxon>Epsilonproteobacteria</taxon>
        <taxon>Campylobacterales</taxon>
        <taxon>Arcobacteraceae</taxon>
        <taxon>Arcobacter</taxon>
    </lineage>
</organism>
<reference evidence="3 4" key="1">
    <citation type="submission" date="2019-08" db="EMBL/GenBank/DDBJ databases">
        <title>Complete genome sequence of Arcobacter acticola.</title>
        <authorList>
            <person name="Miller W."/>
        </authorList>
    </citation>
    <scope>NUCLEOTIDE SEQUENCE [LARGE SCALE GENOMIC DNA]</scope>
    <source>
        <strain evidence="3 4">KCTC 52212</strain>
    </source>
</reference>
<evidence type="ECO:0000256" key="1">
    <source>
        <dbReference type="SAM" id="MobiDB-lite"/>
    </source>
</evidence>
<dbReference type="RefSeq" id="WP_172125314.1">
    <property type="nucleotide sequence ID" value="NZ_CP042652.1"/>
</dbReference>
<keyword evidence="4" id="KW-1185">Reference proteome</keyword>
<feature type="region of interest" description="Disordered" evidence="1">
    <location>
        <begin position="43"/>
        <end position="68"/>
    </location>
</feature>
<evidence type="ECO:0000313" key="3">
    <source>
        <dbReference type="EMBL" id="QKE28061.1"/>
    </source>
</evidence>
<accession>A0A6M8EM93</accession>
<feature type="transmembrane region" description="Helical" evidence="2">
    <location>
        <begin position="12"/>
        <end position="31"/>
    </location>
</feature>
<keyword evidence="2" id="KW-0812">Transmembrane</keyword>
<keyword evidence="2" id="KW-0472">Membrane</keyword>
<sequence>MRNKEEPKSKIFPYLLMISIIVILAIVYIFFSDRKGFNITLSPQEKSSPATPSQLKWHDNFKGIDNMK</sequence>
<feature type="compositionally biased region" description="Basic and acidic residues" evidence="1">
    <location>
        <begin position="56"/>
        <end position="68"/>
    </location>
</feature>
<keyword evidence="2" id="KW-1133">Transmembrane helix</keyword>
<evidence type="ECO:0000313" key="4">
    <source>
        <dbReference type="Proteomes" id="UP000503483"/>
    </source>
</evidence>